<dbReference type="AlphaFoldDB" id="A0AAD7ZE78"/>
<gene>
    <name evidence="1" type="ORF">L9F63_005101</name>
</gene>
<reference evidence="1" key="2">
    <citation type="submission" date="2023-05" db="EMBL/GenBank/DDBJ databases">
        <authorList>
            <person name="Fouks B."/>
        </authorList>
    </citation>
    <scope>NUCLEOTIDE SEQUENCE</scope>
    <source>
        <strain evidence="1">Stay&amp;Tobe</strain>
        <tissue evidence="1">Testes</tissue>
    </source>
</reference>
<evidence type="ECO:0000313" key="1">
    <source>
        <dbReference type="EMBL" id="KAJ9578677.1"/>
    </source>
</evidence>
<dbReference type="Proteomes" id="UP001233999">
    <property type="component" value="Unassembled WGS sequence"/>
</dbReference>
<feature type="non-terminal residue" evidence="1">
    <location>
        <position position="68"/>
    </location>
</feature>
<protein>
    <submittedName>
        <fullName evidence="1">Uncharacterized protein</fullName>
    </submittedName>
</protein>
<name>A0AAD7ZE78_DIPPU</name>
<feature type="non-terminal residue" evidence="1">
    <location>
        <position position="1"/>
    </location>
</feature>
<proteinExistence type="predicted"/>
<evidence type="ECO:0000313" key="2">
    <source>
        <dbReference type="Proteomes" id="UP001233999"/>
    </source>
</evidence>
<reference evidence="1" key="1">
    <citation type="journal article" date="2023" name="IScience">
        <title>Live-bearing cockroach genome reveals convergent evolutionary mechanisms linked to viviparity in insects and beyond.</title>
        <authorList>
            <person name="Fouks B."/>
            <person name="Harrison M.C."/>
            <person name="Mikhailova A.A."/>
            <person name="Marchal E."/>
            <person name="English S."/>
            <person name="Carruthers M."/>
            <person name="Jennings E.C."/>
            <person name="Chiamaka E.L."/>
            <person name="Frigard R.A."/>
            <person name="Pippel M."/>
            <person name="Attardo G.M."/>
            <person name="Benoit J.B."/>
            <person name="Bornberg-Bauer E."/>
            <person name="Tobe S.S."/>
        </authorList>
    </citation>
    <scope>NUCLEOTIDE SEQUENCE</scope>
    <source>
        <strain evidence="1">Stay&amp;Tobe</strain>
    </source>
</reference>
<sequence length="68" mass="7502">KLFLNSHIEGKMWRPIPGVTREKSSTVLRSGRCSPPFGVHTTGAMMSSLKMAIPSGITNKENELDKMN</sequence>
<accession>A0AAD7ZE78</accession>
<keyword evidence="2" id="KW-1185">Reference proteome</keyword>
<comment type="caution">
    <text evidence="1">The sequence shown here is derived from an EMBL/GenBank/DDBJ whole genome shotgun (WGS) entry which is preliminary data.</text>
</comment>
<dbReference type="EMBL" id="JASPKZ010008865">
    <property type="protein sequence ID" value="KAJ9578677.1"/>
    <property type="molecule type" value="Genomic_DNA"/>
</dbReference>
<organism evidence="1 2">
    <name type="scientific">Diploptera punctata</name>
    <name type="common">Pacific beetle cockroach</name>
    <dbReference type="NCBI Taxonomy" id="6984"/>
    <lineage>
        <taxon>Eukaryota</taxon>
        <taxon>Metazoa</taxon>
        <taxon>Ecdysozoa</taxon>
        <taxon>Arthropoda</taxon>
        <taxon>Hexapoda</taxon>
        <taxon>Insecta</taxon>
        <taxon>Pterygota</taxon>
        <taxon>Neoptera</taxon>
        <taxon>Polyneoptera</taxon>
        <taxon>Dictyoptera</taxon>
        <taxon>Blattodea</taxon>
        <taxon>Blaberoidea</taxon>
        <taxon>Blaberidae</taxon>
        <taxon>Diplopterinae</taxon>
        <taxon>Diploptera</taxon>
    </lineage>
</organism>